<dbReference type="EMBL" id="CP097357">
    <property type="protein sequence ID" value="UYV29587.1"/>
    <property type="molecule type" value="Genomic_DNA"/>
</dbReference>
<dbReference type="RefSeq" id="WP_258667701.1">
    <property type="nucleotide sequence ID" value="NZ_CP062152.1"/>
</dbReference>
<protein>
    <submittedName>
        <fullName evidence="1">Uncharacterized protein</fullName>
    </submittedName>
</protein>
<evidence type="ECO:0000313" key="2">
    <source>
        <dbReference type="Proteomes" id="UP001163036"/>
    </source>
</evidence>
<dbReference type="AlphaFoldDB" id="A0AA46Z886"/>
<gene>
    <name evidence="1" type="ORF">M5598_26795</name>
</gene>
<geneLocation type="plasmid" evidence="1 2">
    <name>pVP-16-VB00198-1</name>
</geneLocation>
<reference evidence="1" key="1">
    <citation type="submission" date="2022-05" db="EMBL/GenBank/DDBJ databases">
        <title>Megaplasmid of Vibrio parahaemolyticus.</title>
        <authorList>
            <person name="Strauch E."/>
            <person name="Borowiak M."/>
        </authorList>
    </citation>
    <scope>NUCLEOTIDE SEQUENCE</scope>
    <source>
        <strain evidence="1">16-VB00198</strain>
        <plasmid evidence="1">pVP-16-VB00198-1</plasmid>
    </source>
</reference>
<evidence type="ECO:0000313" key="1">
    <source>
        <dbReference type="EMBL" id="UYV29587.1"/>
    </source>
</evidence>
<name>A0AA46Z886_VIBPH</name>
<keyword evidence="1" id="KW-0614">Plasmid</keyword>
<dbReference type="Proteomes" id="UP001163036">
    <property type="component" value="Plasmid pVP-16-VB00198-1"/>
</dbReference>
<proteinExistence type="predicted"/>
<accession>A0AA46Z886</accession>
<sequence length="320" mass="35901">MFKNADHAKKATKSIFDFSKANPKAKLSEFREFVASRFSYNTFHDLLNNVSAPQEAKEIPLLGLLSGDYAVQVNNTSFGRVFIMPDSIVINYDVDIDKNGLFTDEKSLTIPLSHIKKAKIVGSKVFLKDDCDELVELVIYLPMNSHQVKITTNHDLITVRKSLDSGETEEYSFSNDRSGEHMAKDLFKNLLASSVSNFDEYSKDDIDALWKSGSESFGAGKIEVIYELDSDDDILCKGELAEIQIEFDIESASVSQIVHIINDNYDEDSIIEGLKNGKLCVSTFHNQPNPDISVVETKETVAFVLSQEIQGEFRKVESKK</sequence>
<organism evidence="1 2">
    <name type="scientific">Vibrio parahaemolyticus</name>
    <dbReference type="NCBI Taxonomy" id="670"/>
    <lineage>
        <taxon>Bacteria</taxon>
        <taxon>Pseudomonadati</taxon>
        <taxon>Pseudomonadota</taxon>
        <taxon>Gammaproteobacteria</taxon>
        <taxon>Vibrionales</taxon>
        <taxon>Vibrionaceae</taxon>
        <taxon>Vibrio</taxon>
    </lineage>
</organism>